<gene>
    <name evidence="2" type="ORF">FB45DRAFT_912449</name>
</gene>
<name>A0AAD7BW92_9AGAR</name>
<dbReference type="InterPro" id="IPR009091">
    <property type="entry name" value="RCC1/BLIP-II"/>
</dbReference>
<feature type="repeat" description="RCC1" evidence="1">
    <location>
        <begin position="134"/>
        <end position="189"/>
    </location>
</feature>
<comment type="caution">
    <text evidence="2">The sequence shown here is derived from an EMBL/GenBank/DDBJ whole genome shotgun (WGS) entry which is preliminary data.</text>
</comment>
<dbReference type="GO" id="GO:0005743">
    <property type="term" value="C:mitochondrial inner membrane"/>
    <property type="evidence" value="ECO:0007669"/>
    <property type="project" value="TreeGrafter"/>
</dbReference>
<dbReference type="Proteomes" id="UP001221142">
    <property type="component" value="Unassembled WGS sequence"/>
</dbReference>
<keyword evidence="3" id="KW-1185">Reference proteome</keyword>
<evidence type="ECO:0000256" key="1">
    <source>
        <dbReference type="PROSITE-ProRule" id="PRU00235"/>
    </source>
</evidence>
<dbReference type="PROSITE" id="PS50012">
    <property type="entry name" value="RCC1_3"/>
    <property type="match status" value="2"/>
</dbReference>
<dbReference type="AlphaFoldDB" id="A0AAD7BW92"/>
<dbReference type="SUPFAM" id="SSF50985">
    <property type="entry name" value="RCC1/BLIP-II"/>
    <property type="match status" value="1"/>
</dbReference>
<accession>A0AAD7BW92</accession>
<dbReference type="Pfam" id="PF00415">
    <property type="entry name" value="RCC1"/>
    <property type="match status" value="1"/>
</dbReference>
<dbReference type="PROSITE" id="PS00626">
    <property type="entry name" value="RCC1_2"/>
    <property type="match status" value="1"/>
</dbReference>
<feature type="repeat" description="RCC1" evidence="1">
    <location>
        <begin position="248"/>
        <end position="308"/>
    </location>
</feature>
<dbReference type="InterPro" id="IPR000408">
    <property type="entry name" value="Reg_chr_condens"/>
</dbReference>
<dbReference type="InterPro" id="IPR053245">
    <property type="entry name" value="MitoProcess-Associated"/>
</dbReference>
<reference evidence="2" key="1">
    <citation type="submission" date="2023-03" db="EMBL/GenBank/DDBJ databases">
        <title>Massive genome expansion in bonnet fungi (Mycena s.s.) driven by repeated elements and novel gene families across ecological guilds.</title>
        <authorList>
            <consortium name="Lawrence Berkeley National Laboratory"/>
            <person name="Harder C.B."/>
            <person name="Miyauchi S."/>
            <person name="Viragh M."/>
            <person name="Kuo A."/>
            <person name="Thoen E."/>
            <person name="Andreopoulos B."/>
            <person name="Lu D."/>
            <person name="Skrede I."/>
            <person name="Drula E."/>
            <person name="Henrissat B."/>
            <person name="Morin E."/>
            <person name="Kohler A."/>
            <person name="Barry K."/>
            <person name="LaButti K."/>
            <person name="Morin E."/>
            <person name="Salamov A."/>
            <person name="Lipzen A."/>
            <person name="Mereny Z."/>
            <person name="Hegedus B."/>
            <person name="Baldrian P."/>
            <person name="Stursova M."/>
            <person name="Weitz H."/>
            <person name="Taylor A."/>
            <person name="Grigoriev I.V."/>
            <person name="Nagy L.G."/>
            <person name="Martin F."/>
            <person name="Kauserud H."/>
        </authorList>
    </citation>
    <scope>NUCLEOTIDE SEQUENCE</scope>
    <source>
        <strain evidence="2">9284</strain>
    </source>
</reference>
<organism evidence="2 3">
    <name type="scientific">Roridomyces roridus</name>
    <dbReference type="NCBI Taxonomy" id="1738132"/>
    <lineage>
        <taxon>Eukaryota</taxon>
        <taxon>Fungi</taxon>
        <taxon>Dikarya</taxon>
        <taxon>Basidiomycota</taxon>
        <taxon>Agaricomycotina</taxon>
        <taxon>Agaricomycetes</taxon>
        <taxon>Agaricomycetidae</taxon>
        <taxon>Agaricales</taxon>
        <taxon>Marasmiineae</taxon>
        <taxon>Mycenaceae</taxon>
        <taxon>Roridomyces</taxon>
    </lineage>
</organism>
<proteinExistence type="predicted"/>
<dbReference type="Gene3D" id="2.130.10.30">
    <property type="entry name" value="Regulator of chromosome condensation 1/beta-lactamase-inhibitor protein II"/>
    <property type="match status" value="1"/>
</dbReference>
<dbReference type="GO" id="GO:0034551">
    <property type="term" value="P:mitochondrial respiratory chain complex III assembly"/>
    <property type="evidence" value="ECO:0007669"/>
    <property type="project" value="TreeGrafter"/>
</dbReference>
<dbReference type="EMBL" id="JARKIF010000008">
    <property type="protein sequence ID" value="KAJ7632444.1"/>
    <property type="molecule type" value="Genomic_DNA"/>
</dbReference>
<protein>
    <submittedName>
        <fullName evidence="2">Regulator of chromosome condensation 1/beta-lactamase-inhibitor protein II</fullName>
    </submittedName>
</protein>
<dbReference type="PANTHER" id="PTHR47563">
    <property type="entry name" value="PROTEIN FMP25, MITOCHONDRIAL"/>
    <property type="match status" value="1"/>
</dbReference>
<evidence type="ECO:0000313" key="3">
    <source>
        <dbReference type="Proteomes" id="UP001221142"/>
    </source>
</evidence>
<evidence type="ECO:0000313" key="2">
    <source>
        <dbReference type="EMBL" id="KAJ7632444.1"/>
    </source>
</evidence>
<dbReference type="PANTHER" id="PTHR47563:SF1">
    <property type="entry name" value="PROTEIN FMP25, MITOCHONDRIAL"/>
    <property type="match status" value="1"/>
</dbReference>
<sequence length="463" mass="50121">MVFFPRRTAVVASSAVVASLFYATIHNDSQKKYFPAAKPSDQNSSNTLNTLAWGRNNLLAPKVAIKKPSTLEWLDNVALRDLALHDDHAACVDARGDLYQWGVGHASPIRTLSGKDISNVQVCQRRVFALSKSGRVYALDANATGQVVSAPWWKFWATPEPFELTPNARGVKFVQISAGGDHLLALTSTGRTFSYPISKNANAHGQLGPNIPATDDCTTLYELPVLKGTPIAQLATGDRSSFARTPTGKVLAWGANEHGQLGLGEGFISTAITIPTEVVLWPTKSQQSTTRCLDVCAGGDLTAFVVERAPTDTVELLMCGDGQWGGLGNNMYSTAQISPTRVRTLSELVEYDTLTQRVKPIKLHSISISRSGHVLATLNPSSGDRDLLGWGRNHDQELGTGLGKRSGVPSPVPVDVGDGRLLLKRKSAPVRDLQGNIYGYRSREVEQFAVANTKSSILYWREA</sequence>